<organism evidence="1 2">
    <name type="scientific">Scutellospora calospora</name>
    <dbReference type="NCBI Taxonomy" id="85575"/>
    <lineage>
        <taxon>Eukaryota</taxon>
        <taxon>Fungi</taxon>
        <taxon>Fungi incertae sedis</taxon>
        <taxon>Mucoromycota</taxon>
        <taxon>Glomeromycotina</taxon>
        <taxon>Glomeromycetes</taxon>
        <taxon>Diversisporales</taxon>
        <taxon>Gigasporaceae</taxon>
        <taxon>Scutellospora</taxon>
    </lineage>
</organism>
<feature type="non-terminal residue" evidence="1">
    <location>
        <position position="1"/>
    </location>
</feature>
<protein>
    <submittedName>
        <fullName evidence="1">5384_t:CDS:1</fullName>
    </submittedName>
</protein>
<gene>
    <name evidence="1" type="ORF">SCALOS_LOCUS5130</name>
</gene>
<comment type="caution">
    <text evidence="1">The sequence shown here is derived from an EMBL/GenBank/DDBJ whole genome shotgun (WGS) entry which is preliminary data.</text>
</comment>
<reference evidence="1" key="1">
    <citation type="submission" date="2021-06" db="EMBL/GenBank/DDBJ databases">
        <authorList>
            <person name="Kallberg Y."/>
            <person name="Tangrot J."/>
            <person name="Rosling A."/>
        </authorList>
    </citation>
    <scope>NUCLEOTIDE SEQUENCE</scope>
    <source>
        <strain evidence="1">AU212A</strain>
    </source>
</reference>
<proteinExistence type="predicted"/>
<evidence type="ECO:0000313" key="2">
    <source>
        <dbReference type="Proteomes" id="UP000789860"/>
    </source>
</evidence>
<dbReference type="Proteomes" id="UP000789860">
    <property type="component" value="Unassembled WGS sequence"/>
</dbReference>
<sequence length="154" mass="17593">SVVIPILMSILIGLTFMIFPPLFLYATESFNSVTITFLILYGGLAINVYGLIIVIKFVDNSIVIIVNLVVGCCISSLKGTKIEFMIANILWGFDYYIIFYNLQDKVNPISLLLFWVDLWTISVSIYIAFEKLLNGEKIEEQGMPEFDIENYRRV</sequence>
<accession>A0ACA9LUA8</accession>
<keyword evidence="2" id="KW-1185">Reference proteome</keyword>
<name>A0ACA9LUA8_9GLOM</name>
<dbReference type="EMBL" id="CAJVPM010007877">
    <property type="protein sequence ID" value="CAG8549632.1"/>
    <property type="molecule type" value="Genomic_DNA"/>
</dbReference>
<evidence type="ECO:0000313" key="1">
    <source>
        <dbReference type="EMBL" id="CAG8549632.1"/>
    </source>
</evidence>